<dbReference type="Gene3D" id="1.25.40.950">
    <property type="match status" value="1"/>
</dbReference>
<reference evidence="17" key="1">
    <citation type="submission" date="2020-11" db="EMBL/GenBank/DDBJ databases">
        <authorList>
            <person name="Whiteford S."/>
        </authorList>
    </citation>
    <scope>NUCLEOTIDE SEQUENCE</scope>
</reference>
<evidence type="ECO:0000256" key="1">
    <source>
        <dbReference type="ARBA" id="ARBA00004496"/>
    </source>
</evidence>
<dbReference type="InterPro" id="IPR037278">
    <property type="entry name" value="ARFGAP/RecO"/>
</dbReference>
<dbReference type="Gene3D" id="1.20.1270.60">
    <property type="entry name" value="Arfaptin homology (AH) domain/BAR domain"/>
    <property type="match status" value="1"/>
</dbReference>
<feature type="compositionally biased region" description="Basic and acidic residues" evidence="12">
    <location>
        <begin position="1079"/>
        <end position="1089"/>
    </location>
</feature>
<dbReference type="Proteomes" id="UP000653454">
    <property type="component" value="Unassembled WGS sequence"/>
</dbReference>
<dbReference type="InterPro" id="IPR004148">
    <property type="entry name" value="BAR_dom"/>
</dbReference>
<dbReference type="Pfam" id="PF12796">
    <property type="entry name" value="Ank_2"/>
    <property type="match status" value="1"/>
</dbReference>
<feature type="region of interest" description="Disordered" evidence="12">
    <location>
        <begin position="1249"/>
        <end position="1285"/>
    </location>
</feature>
<feature type="compositionally biased region" description="Polar residues" evidence="12">
    <location>
        <begin position="1273"/>
        <end position="1285"/>
    </location>
</feature>
<feature type="compositionally biased region" description="Pro residues" evidence="12">
    <location>
        <begin position="1174"/>
        <end position="1185"/>
    </location>
</feature>
<evidence type="ECO:0000256" key="12">
    <source>
        <dbReference type="SAM" id="MobiDB-lite"/>
    </source>
</evidence>
<dbReference type="InterPro" id="IPR001164">
    <property type="entry name" value="ArfGAP_dom"/>
</dbReference>
<gene>
    <name evidence="17" type="ORF">PLXY2_LOCUS6405</name>
</gene>
<feature type="domain" description="SH3" evidence="13">
    <location>
        <begin position="1290"/>
        <end position="1353"/>
    </location>
</feature>
<evidence type="ECO:0000259" key="14">
    <source>
        <dbReference type="PROSITE" id="PS50003"/>
    </source>
</evidence>
<feature type="compositionally biased region" description="Basic and acidic residues" evidence="12">
    <location>
        <begin position="1252"/>
        <end position="1269"/>
    </location>
</feature>
<dbReference type="GO" id="GO:0043565">
    <property type="term" value="F:sequence-specific DNA binding"/>
    <property type="evidence" value="ECO:0007669"/>
    <property type="project" value="InterPro"/>
</dbReference>
<dbReference type="Gene3D" id="2.30.29.30">
    <property type="entry name" value="Pleckstrin-homology domain (PH domain)/Phosphotyrosine-binding domain (PTB)"/>
    <property type="match status" value="1"/>
</dbReference>
<evidence type="ECO:0000256" key="5">
    <source>
        <dbReference type="ARBA" id="ARBA00022737"/>
    </source>
</evidence>
<dbReference type="InterPro" id="IPR043593">
    <property type="entry name" value="ASAP"/>
</dbReference>
<keyword evidence="9" id="KW-0863">Zinc-finger</keyword>
<evidence type="ECO:0000256" key="9">
    <source>
        <dbReference type="PROSITE-ProRule" id="PRU00094"/>
    </source>
</evidence>
<feature type="domain" description="GATA-type" evidence="15">
    <location>
        <begin position="652"/>
        <end position="686"/>
    </location>
</feature>
<comment type="caution">
    <text evidence="17">The sequence shown here is derived from an EMBL/GenBank/DDBJ whole genome shotgun (WGS) entry which is preliminary data.</text>
</comment>
<feature type="compositionally biased region" description="Pro residues" evidence="12">
    <location>
        <begin position="1042"/>
        <end position="1059"/>
    </location>
</feature>
<dbReference type="InterPro" id="IPR038508">
    <property type="entry name" value="ArfGAP_dom_sf"/>
</dbReference>
<dbReference type="Pfam" id="PF16746">
    <property type="entry name" value="BAR_3"/>
    <property type="match status" value="1"/>
</dbReference>
<dbReference type="SUPFAM" id="SSF50729">
    <property type="entry name" value="PH domain-like"/>
    <property type="match status" value="1"/>
</dbReference>
<dbReference type="PRINTS" id="PR00405">
    <property type="entry name" value="REVINTRACTNG"/>
</dbReference>
<dbReference type="FunFam" id="2.30.29.30:FF:000322">
    <property type="entry name" value="Uncharacterized protein, isoform B"/>
    <property type="match status" value="1"/>
</dbReference>
<dbReference type="GO" id="GO:0005096">
    <property type="term" value="F:GTPase activator activity"/>
    <property type="evidence" value="ECO:0007669"/>
    <property type="project" value="InterPro"/>
</dbReference>
<organism evidence="17 18">
    <name type="scientific">Plutella xylostella</name>
    <name type="common">Diamondback moth</name>
    <name type="synonym">Plutella maculipennis</name>
    <dbReference type="NCBI Taxonomy" id="51655"/>
    <lineage>
        <taxon>Eukaryota</taxon>
        <taxon>Metazoa</taxon>
        <taxon>Ecdysozoa</taxon>
        <taxon>Arthropoda</taxon>
        <taxon>Hexapoda</taxon>
        <taxon>Insecta</taxon>
        <taxon>Pterygota</taxon>
        <taxon>Neoptera</taxon>
        <taxon>Endopterygota</taxon>
        <taxon>Lepidoptera</taxon>
        <taxon>Glossata</taxon>
        <taxon>Ditrysia</taxon>
        <taxon>Yponomeutoidea</taxon>
        <taxon>Plutellidae</taxon>
        <taxon>Plutella</taxon>
    </lineage>
</organism>
<feature type="domain" description="PH" evidence="14">
    <location>
        <begin position="262"/>
        <end position="356"/>
    </location>
</feature>
<evidence type="ECO:0000313" key="17">
    <source>
        <dbReference type="EMBL" id="CAG9118098.1"/>
    </source>
</evidence>
<dbReference type="InterPro" id="IPR036028">
    <property type="entry name" value="SH3-like_dom_sf"/>
</dbReference>
<dbReference type="FunFam" id="1.25.40.20:FF:000006">
    <property type="entry name" value="Arf-GAP with SH3 domain, ANK repeat and PH domain-containing protein 2"/>
    <property type="match status" value="1"/>
</dbReference>
<evidence type="ECO:0000256" key="2">
    <source>
        <dbReference type="ARBA" id="ARBA00022443"/>
    </source>
</evidence>
<name>A0A8S4EPT2_PLUXY</name>
<dbReference type="InterPro" id="IPR001452">
    <property type="entry name" value="SH3_domain"/>
</dbReference>
<feature type="region of interest" description="Disordered" evidence="12">
    <location>
        <begin position="966"/>
        <end position="1067"/>
    </location>
</feature>
<dbReference type="SMART" id="SM00326">
    <property type="entry name" value="SH3"/>
    <property type="match status" value="1"/>
</dbReference>
<dbReference type="InterPro" id="IPR037844">
    <property type="entry name" value="PH_ASAP"/>
</dbReference>
<keyword evidence="4" id="KW-0479">Metal-binding</keyword>
<keyword evidence="3" id="KW-0963">Cytoplasm</keyword>
<dbReference type="InterPro" id="IPR000679">
    <property type="entry name" value="Znf_GATA"/>
</dbReference>
<keyword evidence="6" id="KW-0862">Zinc</keyword>
<dbReference type="InterPro" id="IPR036770">
    <property type="entry name" value="Ankyrin_rpt-contain_sf"/>
</dbReference>
<dbReference type="InterPro" id="IPR001849">
    <property type="entry name" value="PH_domain"/>
</dbReference>
<dbReference type="EMBL" id="CAJHNJ030000020">
    <property type="protein sequence ID" value="CAG9118098.1"/>
    <property type="molecule type" value="Genomic_DNA"/>
</dbReference>
<protein>
    <submittedName>
        <fullName evidence="17">(diamondback moth) hypothetical protein</fullName>
    </submittedName>
</protein>
<feature type="compositionally biased region" description="Basic and acidic residues" evidence="12">
    <location>
        <begin position="980"/>
        <end position="994"/>
    </location>
</feature>
<dbReference type="Pfam" id="PF00018">
    <property type="entry name" value="SH3_1"/>
    <property type="match status" value="1"/>
</dbReference>
<dbReference type="PROSITE" id="PS50115">
    <property type="entry name" value="ARFGAP"/>
    <property type="match status" value="1"/>
</dbReference>
<dbReference type="PROSITE" id="PS50114">
    <property type="entry name" value="GATA_ZN_FINGER_2"/>
    <property type="match status" value="1"/>
</dbReference>
<dbReference type="SUPFAM" id="SSF57863">
    <property type="entry name" value="ArfGap/RecO-like zinc finger"/>
    <property type="match status" value="2"/>
</dbReference>
<dbReference type="PRINTS" id="PR00452">
    <property type="entry name" value="SH3DOMAIN"/>
</dbReference>
<evidence type="ECO:0000256" key="11">
    <source>
        <dbReference type="SAM" id="Coils"/>
    </source>
</evidence>
<feature type="coiled-coil region" evidence="11">
    <location>
        <begin position="205"/>
        <end position="232"/>
    </location>
</feature>
<dbReference type="Gene3D" id="1.25.40.20">
    <property type="entry name" value="Ankyrin repeat-containing domain"/>
    <property type="match status" value="1"/>
</dbReference>
<keyword evidence="11" id="KW-0175">Coiled coil</keyword>
<dbReference type="Pfam" id="PF01412">
    <property type="entry name" value="ArfGap"/>
    <property type="match status" value="1"/>
</dbReference>
<dbReference type="PROSITE" id="PS50002">
    <property type="entry name" value="SH3"/>
    <property type="match status" value="1"/>
</dbReference>
<evidence type="ECO:0000313" key="18">
    <source>
        <dbReference type="Proteomes" id="UP000653454"/>
    </source>
</evidence>
<evidence type="ECO:0000256" key="3">
    <source>
        <dbReference type="ARBA" id="ARBA00022490"/>
    </source>
</evidence>
<dbReference type="Gene3D" id="1.10.220.150">
    <property type="entry name" value="Arf GTPase activating protein"/>
    <property type="match status" value="2"/>
</dbReference>
<dbReference type="Pfam" id="PF00169">
    <property type="entry name" value="PH"/>
    <property type="match status" value="1"/>
</dbReference>
<keyword evidence="7 8" id="KW-0040">ANK repeat</keyword>
<proteinExistence type="predicted"/>
<dbReference type="SUPFAM" id="SSF50044">
    <property type="entry name" value="SH3-domain"/>
    <property type="match status" value="1"/>
</dbReference>
<dbReference type="CDD" id="cd08834">
    <property type="entry name" value="ArfGap_ASAP"/>
    <property type="match status" value="1"/>
</dbReference>
<dbReference type="PROSITE" id="PS50003">
    <property type="entry name" value="PH_DOMAIN"/>
    <property type="match status" value="1"/>
</dbReference>
<evidence type="ECO:0000256" key="6">
    <source>
        <dbReference type="ARBA" id="ARBA00022833"/>
    </source>
</evidence>
<dbReference type="GO" id="GO:0008270">
    <property type="term" value="F:zinc ion binding"/>
    <property type="evidence" value="ECO:0007669"/>
    <property type="project" value="UniProtKB-KW"/>
</dbReference>
<dbReference type="Gene3D" id="2.30.30.40">
    <property type="entry name" value="SH3 Domains"/>
    <property type="match status" value="1"/>
</dbReference>
<dbReference type="InterPro" id="IPR002110">
    <property type="entry name" value="Ankyrin_rpt"/>
</dbReference>
<keyword evidence="5" id="KW-0677">Repeat</keyword>
<dbReference type="GO" id="GO:0006355">
    <property type="term" value="P:regulation of DNA-templated transcription"/>
    <property type="evidence" value="ECO:0007669"/>
    <property type="project" value="InterPro"/>
</dbReference>
<feature type="domain" description="Arf-GAP" evidence="16">
    <location>
        <begin position="637"/>
        <end position="716"/>
    </location>
</feature>
<dbReference type="PANTHER" id="PTHR45854">
    <property type="entry name" value="ASAP FAMILY MEMBER"/>
    <property type="match status" value="1"/>
</dbReference>
<feature type="region of interest" description="Disordered" evidence="12">
    <location>
        <begin position="1079"/>
        <end position="1154"/>
    </location>
</feature>
<feature type="repeat" description="ANK" evidence="8">
    <location>
        <begin position="891"/>
        <end position="923"/>
    </location>
</feature>
<comment type="subcellular location">
    <subcellularLocation>
        <location evidence="1">Cytoplasm</location>
    </subcellularLocation>
</comment>
<evidence type="ECO:0000256" key="4">
    <source>
        <dbReference type="ARBA" id="ARBA00022723"/>
    </source>
</evidence>
<feature type="region of interest" description="Disordered" evidence="12">
    <location>
        <begin position="1170"/>
        <end position="1210"/>
    </location>
</feature>
<evidence type="ECO:0000259" key="16">
    <source>
        <dbReference type="PROSITE" id="PS50115"/>
    </source>
</evidence>
<evidence type="ECO:0000256" key="10">
    <source>
        <dbReference type="PROSITE-ProRule" id="PRU00192"/>
    </source>
</evidence>
<evidence type="ECO:0000259" key="13">
    <source>
        <dbReference type="PROSITE" id="PS50002"/>
    </source>
</evidence>
<evidence type="ECO:0000256" key="8">
    <source>
        <dbReference type="PROSITE-ProRule" id="PRU00023"/>
    </source>
</evidence>
<dbReference type="InterPro" id="IPR011993">
    <property type="entry name" value="PH-like_dom_sf"/>
</dbReference>
<dbReference type="GO" id="GO:0005737">
    <property type="term" value="C:cytoplasm"/>
    <property type="evidence" value="ECO:0007669"/>
    <property type="project" value="UniProtKB-SubCell"/>
</dbReference>
<dbReference type="InterPro" id="IPR027267">
    <property type="entry name" value="AH/BAR_dom_sf"/>
</dbReference>
<dbReference type="PROSITE" id="PS50088">
    <property type="entry name" value="ANK_REPEAT"/>
    <property type="match status" value="1"/>
</dbReference>
<dbReference type="SMART" id="SM00105">
    <property type="entry name" value="ArfGap"/>
    <property type="match status" value="1"/>
</dbReference>
<keyword evidence="2 10" id="KW-0728">SH3 domain</keyword>
<dbReference type="SUPFAM" id="SSF103657">
    <property type="entry name" value="BAR/IMD domain-like"/>
    <property type="match status" value="1"/>
</dbReference>
<evidence type="ECO:0000259" key="15">
    <source>
        <dbReference type="PROSITE" id="PS50114"/>
    </source>
</evidence>
<dbReference type="SUPFAM" id="SSF48403">
    <property type="entry name" value="Ankyrin repeat"/>
    <property type="match status" value="1"/>
</dbReference>
<evidence type="ECO:0000256" key="7">
    <source>
        <dbReference type="ARBA" id="ARBA00023043"/>
    </source>
</evidence>
<feature type="compositionally biased region" description="Pro residues" evidence="12">
    <location>
        <begin position="1099"/>
        <end position="1111"/>
    </location>
</feature>
<keyword evidence="18" id="KW-1185">Reference proteome</keyword>
<dbReference type="CDD" id="cd07604">
    <property type="entry name" value="BAR_ASAPs"/>
    <property type="match status" value="1"/>
</dbReference>
<dbReference type="PANTHER" id="PTHR45854:SF3">
    <property type="entry name" value="ARFGAP WITH SH3 DOMAIN, ANK REPEAT AND PH DOMAIN-CONTAINING PROTEIN"/>
    <property type="match status" value="1"/>
</dbReference>
<sequence>MTLDFDRDGLTKLKKAIKAIHNSGNAHVDNEMYLARALERLGGNALNKDSEPDIGAAFFKFSVVTKELSALMKTLMQNVNNIVMFPVDSLLKGDLRGVKGDLKRPFDKASKDYDSKYLKIEKEKKSQAKEAGLIRTEVTPAEIADEMEKERRLFQLQMCEYLIKFNEIKTKKGIELLQHLVEYYHAQTNYFQDGLKTIEHFGVYVANLNVQLQKIRQQQDEERRRLVDLRSMLRAATPGDKDQGASVGGYSLHQLQGDKQHGSSRSGYLLKKSEGKVRRVWQKRRCRVAAEGFLDIFHADENKPPARVNLLTCQIKVASEDKRAFDLVSYNRTYHFQAEDEGEQRAWTSVLVNCKEGALMRAFHQQVYTTHALVTYVPLPSGGRGEQRAWTSVLVNCKEGALMRAFHQQVFLHLTVPLPSGGRGEQRAWTSVLVNCKEGALMRAFHQQVYTTHALVTYVPLPSGGRGEQRAWTSVLVNCKEGALMRAFHQQVYTTHALVTYVPLPSGGRGEQRAWTSVLVNCKEGALMRAFHQQVYTTHALVTYVPLPSGGRGEQRAWTSVLVNCKEGALLRSFHQQVYTTHALVTYVPLSSGGRGEQRAWTSVLVNCKEGALMRAFHQQAGESNSDSGHSLLELQRAIIRAVRAMPGNQVCCDCGSTNDPTWLSTNFGIIVCIECSGSHRELGVHVSRIQSLTLDRLSTSQLLVARHMGNALFNESLTLDRLSTSQLLVARHMGNALFNESLTLDRLSTSQPVAVLVARHMGNALFNEVMEHELNEQDTRKLTPQSTMEERLRFIREKYVYRAWVSRTCRDATERLSEVEHAVNNAHLQNLLQATAEGADLCAPLPGSDCEETALHLAITRELGDGSCLHIVDFLVQNGGPQLLDKPTNQGLTALHLCAATDRTEAMKLLLKAGADVSAKDASGKTALALARHMGHHACEELLLSNDKREKSVFENINIDWNLSHDDGSTDFSDDDTVIDERQNGSVTPEKKCPRSRPPSYFSERRAESPAPRSRAATCDAAHPHKPHAYNIGSLKKRAAPLPPAGTLPHPPPHPRSTPSPSAESARGLYDSLEARLNRQHRQSEEARGAAAPGGHAAPPPRRNPRPTPSPSAESARGLYESRLNRQHRQSEEARGADAAAPPPSAELGDYTERNNEIWFSISAGTIVKHRPQQPPPTPPPAPATPLHNGAANHRDEPTPPPRKKKNRLHLEKAVKARLRRECSSQDSSLELCDMSDVLEDSRLHSALSYESERSRERSRHSDSRSLDISDTSSVHSRSPSASITMVGANTRRCRALYDCQADNEDELSFTEGEIIVVVNERTEDDNWMEGQVEGTARRGMFPVSFVHMLPD</sequence>
<dbReference type="CDD" id="cd13251">
    <property type="entry name" value="PH_ASAP"/>
    <property type="match status" value="1"/>
</dbReference>
<dbReference type="SMART" id="SM00248">
    <property type="entry name" value="ANK"/>
    <property type="match status" value="3"/>
</dbReference>
<dbReference type="PROSITE" id="PS50297">
    <property type="entry name" value="ANK_REP_REGION"/>
    <property type="match status" value="1"/>
</dbReference>
<dbReference type="SMART" id="SM00233">
    <property type="entry name" value="PH"/>
    <property type="match status" value="1"/>
</dbReference>
<accession>A0A8S4EPT2</accession>